<dbReference type="EMBL" id="BX569693">
    <property type="protein sequence ID" value="CAE07959.1"/>
    <property type="molecule type" value="Genomic_DNA"/>
</dbReference>
<sequence length="220" mass="22842">MAQRFGLISGIGLSALGVAGLAGGGILWNFQGRTLGLSATVTALVLLAISLVLLRPLPAEPVLEPVADDEPAKANGFSLQLPEVSLVGLLLAAIGTFGLAGSGIAWNFKGLALGLTGTITSIAALVFSLLFLWPLRSKKAKVTATPAKPVVTEPAVAPTLTTADAIRQQLADDQNQTPEVTLRTFAPDHLVPGRTLPRRSRNAGPSLGRYRSMVGELFSS</sequence>
<proteinExistence type="predicted"/>
<dbReference type="AlphaFoldDB" id="Q7U695"/>
<feature type="transmembrane region" description="Helical" evidence="1">
    <location>
        <begin position="112"/>
        <end position="133"/>
    </location>
</feature>
<accession>Q7U695</accession>
<keyword evidence="1" id="KW-1133">Transmembrane helix</keyword>
<gene>
    <name evidence="2" type="ordered locus">SYNW1444</name>
</gene>
<dbReference type="Proteomes" id="UP000001422">
    <property type="component" value="Chromosome"/>
</dbReference>
<reference evidence="2 3" key="1">
    <citation type="journal article" date="2003" name="Nature">
        <title>The genome of a motile marine Synechococcus.</title>
        <authorList>
            <person name="Palenik B."/>
            <person name="Brahamsha B."/>
            <person name="Larimer F."/>
            <person name="Land M."/>
            <person name="Hauser L."/>
            <person name="Chain P."/>
            <person name="Lamerdin J."/>
            <person name="Regala W."/>
            <person name="Allen E.A."/>
            <person name="McCarren J."/>
            <person name="Paulsen I."/>
            <person name="Dufresne A."/>
            <person name="Partensky F."/>
            <person name="Webb E."/>
            <person name="Waterbury J."/>
        </authorList>
    </citation>
    <scope>NUCLEOTIDE SEQUENCE [LARGE SCALE GENOMIC DNA]</scope>
    <source>
        <strain evidence="2 3">WH8102</strain>
    </source>
</reference>
<feature type="transmembrane region" description="Helical" evidence="1">
    <location>
        <begin position="34"/>
        <end position="54"/>
    </location>
</feature>
<evidence type="ECO:0000256" key="1">
    <source>
        <dbReference type="SAM" id="Phobius"/>
    </source>
</evidence>
<dbReference type="STRING" id="84588.SYNW1444"/>
<name>Q7U695_PARMW</name>
<protein>
    <submittedName>
        <fullName evidence="2">Uncharacterized protein</fullName>
    </submittedName>
</protein>
<dbReference type="KEGG" id="syw:SYNW1444"/>
<dbReference type="RefSeq" id="WP_011128308.1">
    <property type="nucleotide sequence ID" value="NC_005070.1"/>
</dbReference>
<organism evidence="2 3">
    <name type="scientific">Parasynechococcus marenigrum (strain WH8102)</name>
    <dbReference type="NCBI Taxonomy" id="84588"/>
    <lineage>
        <taxon>Bacteria</taxon>
        <taxon>Bacillati</taxon>
        <taxon>Cyanobacteriota</taxon>
        <taxon>Cyanophyceae</taxon>
        <taxon>Synechococcales</taxon>
        <taxon>Prochlorococcaceae</taxon>
        <taxon>Parasynechococcus</taxon>
        <taxon>Parasynechococcus marenigrum</taxon>
    </lineage>
</organism>
<dbReference type="eggNOG" id="ENOG503239K">
    <property type="taxonomic scope" value="Bacteria"/>
</dbReference>
<keyword evidence="3" id="KW-1185">Reference proteome</keyword>
<feature type="transmembrane region" description="Helical" evidence="1">
    <location>
        <begin position="86"/>
        <end position="106"/>
    </location>
</feature>
<keyword evidence="1" id="KW-0472">Membrane</keyword>
<dbReference type="HOGENOM" id="CLU_1065304_0_0_3"/>
<keyword evidence="1" id="KW-0812">Transmembrane</keyword>
<feature type="transmembrane region" description="Helical" evidence="1">
    <location>
        <begin position="7"/>
        <end position="28"/>
    </location>
</feature>
<evidence type="ECO:0000313" key="2">
    <source>
        <dbReference type="EMBL" id="CAE07959.1"/>
    </source>
</evidence>
<evidence type="ECO:0000313" key="3">
    <source>
        <dbReference type="Proteomes" id="UP000001422"/>
    </source>
</evidence>